<accession>A0A1W1I8N7</accession>
<keyword evidence="3" id="KW-1185">Reference proteome</keyword>
<organism evidence="2 3">
    <name type="scientific">Nitrospira japonica</name>
    <dbReference type="NCBI Taxonomy" id="1325564"/>
    <lineage>
        <taxon>Bacteria</taxon>
        <taxon>Pseudomonadati</taxon>
        <taxon>Nitrospirota</taxon>
        <taxon>Nitrospiria</taxon>
        <taxon>Nitrospirales</taxon>
        <taxon>Nitrospiraceae</taxon>
        <taxon>Nitrospira</taxon>
    </lineage>
</organism>
<dbReference type="KEGG" id="nja:NSJP_3215"/>
<protein>
    <submittedName>
        <fullName evidence="2">Uncharacterized protein</fullName>
    </submittedName>
</protein>
<dbReference type="STRING" id="1325564.NSJP_3215"/>
<dbReference type="EMBL" id="LT828648">
    <property type="protein sequence ID" value="SLM49382.1"/>
    <property type="molecule type" value="Genomic_DNA"/>
</dbReference>
<dbReference type="Proteomes" id="UP000192042">
    <property type="component" value="Chromosome I"/>
</dbReference>
<name>A0A1W1I8N7_9BACT</name>
<dbReference type="AlphaFoldDB" id="A0A1W1I8N7"/>
<evidence type="ECO:0000313" key="2">
    <source>
        <dbReference type="EMBL" id="SLM49382.1"/>
    </source>
</evidence>
<gene>
    <name evidence="2" type="ORF">NSJP_3215</name>
</gene>
<feature type="region of interest" description="Disordered" evidence="1">
    <location>
        <begin position="1"/>
        <end position="24"/>
    </location>
</feature>
<evidence type="ECO:0000313" key="3">
    <source>
        <dbReference type="Proteomes" id="UP000192042"/>
    </source>
</evidence>
<proteinExistence type="predicted"/>
<sequence length="98" mass="10160">MGARPVLRGATRPQRHGDVVGAGSGRLRSADATVVDDALEVGLGAAGSLYLAPDRFMLIVIRLGRESPSGARVVEIRGLSPVGQGDHEGLVASVLTFR</sequence>
<evidence type="ECO:0000256" key="1">
    <source>
        <dbReference type="SAM" id="MobiDB-lite"/>
    </source>
</evidence>
<reference evidence="2 3" key="1">
    <citation type="submission" date="2017-03" db="EMBL/GenBank/DDBJ databases">
        <authorList>
            <person name="Afonso C.L."/>
            <person name="Miller P.J."/>
            <person name="Scott M.A."/>
            <person name="Spackman E."/>
            <person name="Goraichik I."/>
            <person name="Dimitrov K.M."/>
            <person name="Suarez D.L."/>
            <person name="Swayne D.E."/>
        </authorList>
    </citation>
    <scope>NUCLEOTIDE SEQUENCE [LARGE SCALE GENOMIC DNA]</scope>
    <source>
        <strain evidence="2">Genome sequencing of Nitrospira japonica strain NJ11</strain>
    </source>
</reference>